<protein>
    <recommendedName>
        <fullName evidence="2">Nuclease associated modular domain-containing protein</fullName>
    </recommendedName>
</protein>
<dbReference type="InterPro" id="IPR003611">
    <property type="entry name" value="NUMOD3"/>
</dbReference>
<dbReference type="RefSeq" id="WP_006555421.1">
    <property type="nucleotide sequence ID" value="NZ_JH992936.1"/>
</dbReference>
<organism evidence="3 4">
    <name type="scientific">Veillonella seminalis ACS-216-V-Col6b</name>
    <dbReference type="NCBI Taxonomy" id="883156"/>
    <lineage>
        <taxon>Bacteria</taxon>
        <taxon>Bacillati</taxon>
        <taxon>Bacillota</taxon>
        <taxon>Negativicutes</taxon>
        <taxon>Veillonellales</taxon>
        <taxon>Veillonellaceae</taxon>
        <taxon>Veillonella</taxon>
    </lineage>
</organism>
<feature type="domain" description="Nuclease associated modular" evidence="2">
    <location>
        <begin position="111"/>
        <end position="127"/>
    </location>
</feature>
<accession>K9D2D0</accession>
<dbReference type="STRING" id="883156.HMPREF9282_00521"/>
<dbReference type="AlphaFoldDB" id="K9D2D0"/>
<comment type="caution">
    <text evidence="3">The sequence shown here is derived from an EMBL/GenBank/DDBJ whole genome shotgun (WGS) entry which is preliminary data.</text>
</comment>
<evidence type="ECO:0000256" key="1">
    <source>
        <dbReference type="SAM" id="MobiDB-lite"/>
    </source>
</evidence>
<dbReference type="Proteomes" id="UP000009891">
    <property type="component" value="Unassembled WGS sequence"/>
</dbReference>
<dbReference type="PATRIC" id="fig|883156.3.peg.515"/>
<dbReference type="Pfam" id="PF07460">
    <property type="entry name" value="NUMOD3"/>
    <property type="match status" value="1"/>
</dbReference>
<dbReference type="eggNOG" id="ENOG502ZB44">
    <property type="taxonomic scope" value="Bacteria"/>
</dbReference>
<dbReference type="OrthoDB" id="1707740at2"/>
<evidence type="ECO:0000313" key="4">
    <source>
        <dbReference type="Proteomes" id="UP000009891"/>
    </source>
</evidence>
<feature type="region of interest" description="Disordered" evidence="1">
    <location>
        <begin position="123"/>
        <end position="147"/>
    </location>
</feature>
<name>K9D2D0_9FIRM</name>
<gene>
    <name evidence="3" type="ORF">HMPREF9282_00521</name>
</gene>
<evidence type="ECO:0000259" key="2">
    <source>
        <dbReference type="SMART" id="SM00496"/>
    </source>
</evidence>
<dbReference type="SMART" id="SM00496">
    <property type="entry name" value="IENR2"/>
    <property type="match status" value="1"/>
</dbReference>
<dbReference type="SUPFAM" id="SSF64496">
    <property type="entry name" value="DNA-binding domain of intron-encoded endonucleases"/>
    <property type="match status" value="1"/>
</dbReference>
<sequence length="219" mass="25707">MHKDFYIYEWYIEETGHVFYVGKGRLKRFKELHNRNRYFKNIYNKYKCNVRKIKEGLTNEEACQEEIKQIAFRKEKGEAECNFTLGGEGFSSGYLNPMYGVHMTGEENPFYGRKHTEETKQLISKHRKGKGGRFGRDNPMYGKGFKGKDNPMYGRTGIKHPNSKMYLLEGEENPTIYKECEKRFGIAFSRISETGGVLHYKKNTSNKNLYEGKTLTRIK</sequence>
<reference evidence="3 4" key="1">
    <citation type="submission" date="2012-09" db="EMBL/GenBank/DDBJ databases">
        <title>The Genome Sequence of Veillonella ratti ACS-216-V-COL6B.</title>
        <authorList>
            <consortium name="The Broad Institute Genome Sequencing Platform"/>
            <person name="Earl A."/>
            <person name="Ward D."/>
            <person name="Feldgarden M."/>
            <person name="Gevers D."/>
            <person name="Saerens B."/>
            <person name="Vaneechoutte M."/>
            <person name="Walker B."/>
            <person name="Young S.K."/>
            <person name="Zeng Q."/>
            <person name="Gargeya S."/>
            <person name="Fitzgerald M."/>
            <person name="Haas B."/>
            <person name="Abouelleil A."/>
            <person name="Alvarado L."/>
            <person name="Arachchi H.M."/>
            <person name="Berlin A."/>
            <person name="Chapman S.B."/>
            <person name="Goldberg J."/>
            <person name="Griggs A."/>
            <person name="Gujja S."/>
            <person name="Hansen M."/>
            <person name="Howarth C."/>
            <person name="Imamovic A."/>
            <person name="Larimer J."/>
            <person name="McCowen C."/>
            <person name="Montmayeur A."/>
            <person name="Murphy C."/>
            <person name="Neiman D."/>
            <person name="Pearson M."/>
            <person name="Priest M."/>
            <person name="Roberts A."/>
            <person name="Saif S."/>
            <person name="Shea T."/>
            <person name="Sisk P."/>
            <person name="Sykes S."/>
            <person name="Wortman J."/>
            <person name="Nusbaum C."/>
            <person name="Birren B."/>
        </authorList>
    </citation>
    <scope>NUCLEOTIDE SEQUENCE [LARGE SCALE GENOMIC DNA]</scope>
    <source>
        <strain evidence="3 4">ACS-216-V-Col6b</strain>
    </source>
</reference>
<dbReference type="EMBL" id="AHAF01000003">
    <property type="protein sequence ID" value="EKU78724.1"/>
    <property type="molecule type" value="Genomic_DNA"/>
</dbReference>
<dbReference type="HOGENOM" id="CLU_1261013_0_0_9"/>
<evidence type="ECO:0000313" key="3">
    <source>
        <dbReference type="EMBL" id="EKU78724.1"/>
    </source>
</evidence>
<feature type="compositionally biased region" description="Basic residues" evidence="1">
    <location>
        <begin position="123"/>
        <end position="133"/>
    </location>
</feature>
<proteinExistence type="predicted"/>
<keyword evidence="4" id="KW-1185">Reference proteome</keyword>
<dbReference type="GO" id="GO:0003677">
    <property type="term" value="F:DNA binding"/>
    <property type="evidence" value="ECO:0007669"/>
    <property type="project" value="InterPro"/>
</dbReference>